<dbReference type="OrthoDB" id="5372305at2"/>
<keyword evidence="5 6" id="KW-0472">Membrane</keyword>
<dbReference type="Proteomes" id="UP000257067">
    <property type="component" value="Unassembled WGS sequence"/>
</dbReference>
<evidence type="ECO:0000256" key="2">
    <source>
        <dbReference type="ARBA" id="ARBA00022475"/>
    </source>
</evidence>
<dbReference type="InterPro" id="IPR005495">
    <property type="entry name" value="LptG/LptF_permease"/>
</dbReference>
<gene>
    <name evidence="7" type="ORF">CQA62_05360</name>
</gene>
<dbReference type="GO" id="GO:0043190">
    <property type="term" value="C:ATP-binding cassette (ABC) transporter complex"/>
    <property type="evidence" value="ECO:0007669"/>
    <property type="project" value="TreeGrafter"/>
</dbReference>
<keyword evidence="2" id="KW-1003">Cell membrane</keyword>
<dbReference type="PANTHER" id="PTHR33529:SF6">
    <property type="entry name" value="YJGP_YJGQ FAMILY PERMEASE"/>
    <property type="match status" value="1"/>
</dbReference>
<feature type="transmembrane region" description="Helical" evidence="6">
    <location>
        <begin position="12"/>
        <end position="32"/>
    </location>
</feature>
<evidence type="ECO:0000256" key="1">
    <source>
        <dbReference type="ARBA" id="ARBA00004651"/>
    </source>
</evidence>
<reference evidence="7 8" key="1">
    <citation type="submission" date="2018-04" db="EMBL/GenBank/DDBJ databases">
        <title>Novel Campyloabacter and Helicobacter Species and Strains.</title>
        <authorList>
            <person name="Mannion A.J."/>
            <person name="Shen Z."/>
            <person name="Fox J.G."/>
        </authorList>
    </citation>
    <scope>NUCLEOTIDE SEQUENCE [LARGE SCALE GENOMIC DNA]</scope>
    <source>
        <strain evidence="7 8">ATCC 700242</strain>
    </source>
</reference>
<keyword evidence="4 6" id="KW-1133">Transmembrane helix</keyword>
<evidence type="ECO:0000313" key="7">
    <source>
        <dbReference type="EMBL" id="RDU68815.1"/>
    </source>
</evidence>
<proteinExistence type="predicted"/>
<feature type="transmembrane region" description="Helical" evidence="6">
    <location>
        <begin position="44"/>
        <end position="74"/>
    </location>
</feature>
<feature type="transmembrane region" description="Helical" evidence="6">
    <location>
        <begin position="332"/>
        <end position="350"/>
    </location>
</feature>
<dbReference type="GO" id="GO:0015920">
    <property type="term" value="P:lipopolysaccharide transport"/>
    <property type="evidence" value="ECO:0007669"/>
    <property type="project" value="TreeGrafter"/>
</dbReference>
<dbReference type="EMBL" id="NXLU01000006">
    <property type="protein sequence ID" value="RDU68815.1"/>
    <property type="molecule type" value="Genomic_DNA"/>
</dbReference>
<evidence type="ECO:0000256" key="3">
    <source>
        <dbReference type="ARBA" id="ARBA00022692"/>
    </source>
</evidence>
<keyword evidence="8" id="KW-1185">Reference proteome</keyword>
<dbReference type="RefSeq" id="WP_104723368.1">
    <property type="nucleotide sequence ID" value="NZ_FZNE01000001.1"/>
</dbReference>
<evidence type="ECO:0000256" key="4">
    <source>
        <dbReference type="ARBA" id="ARBA00022989"/>
    </source>
</evidence>
<dbReference type="PANTHER" id="PTHR33529">
    <property type="entry name" value="SLR0882 PROTEIN-RELATED"/>
    <property type="match status" value="1"/>
</dbReference>
<dbReference type="AlphaFoldDB" id="A0A3D8IV64"/>
<protein>
    <submittedName>
        <fullName evidence="7">YjgP/YjgQ family permease</fullName>
    </submittedName>
</protein>
<feature type="transmembrane region" description="Helical" evidence="6">
    <location>
        <begin position="298"/>
        <end position="320"/>
    </location>
</feature>
<evidence type="ECO:0000256" key="5">
    <source>
        <dbReference type="ARBA" id="ARBA00023136"/>
    </source>
</evidence>
<organism evidence="7 8">
    <name type="scientific">Helicobacter cholecystus</name>
    <dbReference type="NCBI Taxonomy" id="45498"/>
    <lineage>
        <taxon>Bacteria</taxon>
        <taxon>Pseudomonadati</taxon>
        <taxon>Campylobacterota</taxon>
        <taxon>Epsilonproteobacteria</taxon>
        <taxon>Campylobacterales</taxon>
        <taxon>Helicobacteraceae</taxon>
        <taxon>Helicobacter</taxon>
    </lineage>
</organism>
<keyword evidence="3 6" id="KW-0812">Transmembrane</keyword>
<comment type="caution">
    <text evidence="7">The sequence shown here is derived from an EMBL/GenBank/DDBJ whole genome shotgun (WGS) entry which is preliminary data.</text>
</comment>
<dbReference type="Pfam" id="PF03739">
    <property type="entry name" value="LptF_LptG"/>
    <property type="match status" value="1"/>
</dbReference>
<feature type="transmembrane region" description="Helical" evidence="6">
    <location>
        <begin position="95"/>
        <end position="113"/>
    </location>
</feature>
<evidence type="ECO:0000256" key="6">
    <source>
        <dbReference type="SAM" id="Phobius"/>
    </source>
</evidence>
<evidence type="ECO:0000313" key="8">
    <source>
        <dbReference type="Proteomes" id="UP000257067"/>
    </source>
</evidence>
<feature type="transmembrane region" description="Helical" evidence="6">
    <location>
        <begin position="266"/>
        <end position="286"/>
    </location>
</feature>
<comment type="subcellular location">
    <subcellularLocation>
        <location evidence="1">Cell membrane</location>
        <topology evidence="1">Multi-pass membrane protein</topology>
    </subcellularLocation>
</comment>
<accession>A0A3D8IV64</accession>
<name>A0A3D8IV64_9HELI</name>
<sequence length="356" mass="40643">MKAFFFIGKNYLKFFLIIFLGLEFFFIGADTIKYADKLPDSANFLILFFVYDALYALNYTLPLSLILGSILFYVSFLKTSQLSALLALGYSRRKILSPVLFLSLSITLGYIGLNTTPFVYAQEKAEVIVNKNALQNAQEDIFVKYNDDYVYFQKVFPLLNKAEGLKVFELRNGKLTTFIQSDKAIFSGGYWVLENAQIIGIDNNRFSYNEDILTQKKLKELKILRNFRPKVLDTFSKDRPTVSIIDAITSAKILISQKLDFEKVRAILYSFILIPLFVPLCIIIIASYIPSLARYGNLALLTFGLVILSLVIWGIFFSISKFSIGGIIHPEIGVLIPFGILLFYALLRYFRINSYQ</sequence>